<gene>
    <name evidence="1" type="ORF">JMJ35_006252</name>
</gene>
<protein>
    <submittedName>
        <fullName evidence="1">Uncharacterized protein</fullName>
    </submittedName>
</protein>
<dbReference type="AlphaFoldDB" id="A0AA39V4S6"/>
<keyword evidence="2" id="KW-1185">Reference proteome</keyword>
<organism evidence="1 2">
    <name type="scientific">Cladonia borealis</name>
    <dbReference type="NCBI Taxonomy" id="184061"/>
    <lineage>
        <taxon>Eukaryota</taxon>
        <taxon>Fungi</taxon>
        <taxon>Dikarya</taxon>
        <taxon>Ascomycota</taxon>
        <taxon>Pezizomycotina</taxon>
        <taxon>Lecanoromycetes</taxon>
        <taxon>OSLEUM clade</taxon>
        <taxon>Lecanoromycetidae</taxon>
        <taxon>Lecanorales</taxon>
        <taxon>Lecanorineae</taxon>
        <taxon>Cladoniaceae</taxon>
        <taxon>Cladonia</taxon>
    </lineage>
</organism>
<reference evidence="1" key="1">
    <citation type="submission" date="2023-03" db="EMBL/GenBank/DDBJ databases">
        <title>Complete genome of Cladonia borealis.</title>
        <authorList>
            <person name="Park H."/>
        </authorList>
    </citation>
    <scope>NUCLEOTIDE SEQUENCE</scope>
    <source>
        <strain evidence="1">ANT050790</strain>
    </source>
</reference>
<name>A0AA39V4S6_9LECA</name>
<accession>A0AA39V4S6</accession>
<dbReference type="Proteomes" id="UP001166286">
    <property type="component" value="Unassembled WGS sequence"/>
</dbReference>
<evidence type="ECO:0000313" key="2">
    <source>
        <dbReference type="Proteomes" id="UP001166286"/>
    </source>
</evidence>
<dbReference type="EMBL" id="JAFEKC020000013">
    <property type="protein sequence ID" value="KAK0511679.1"/>
    <property type="molecule type" value="Genomic_DNA"/>
</dbReference>
<proteinExistence type="predicted"/>
<sequence length="318" mass="37555">MAAPGSLFGGDWRRRVRPLTSHRLGVANVARRRHARMESLKGVKEMEDEMEDICYQFHRKLDLSRKSSGMAPSLTDDEPPKKILKRAPMEERDVDDQYDHGIHMHRIQVMRENLKLMALVSEEKVLAAPVFRKVQGPQFRRDHACLGKSENLSSPWEANYKSSERYEEDLSLLLQDFEAKARHQFALKGRWPKEAEVGALLLASKLRGKEWRKVINNGTYMESLDNAWRAKIIDFKEERIFQVVWEFVAGMSREWDKQRHPMSYETKHGILLRPMKSIKRKQRFIDVDEFTKIKRHDGVDVNRWPIRRPTNEFETFRK</sequence>
<comment type="caution">
    <text evidence="1">The sequence shown here is derived from an EMBL/GenBank/DDBJ whole genome shotgun (WGS) entry which is preliminary data.</text>
</comment>
<evidence type="ECO:0000313" key="1">
    <source>
        <dbReference type="EMBL" id="KAK0511679.1"/>
    </source>
</evidence>